<name>A0A1E3QX88_9ASCO</name>
<dbReference type="STRING" id="984486.A0A1E3QX88"/>
<keyword evidence="3" id="KW-1185">Reference proteome</keyword>
<dbReference type="GO" id="GO:0042802">
    <property type="term" value="F:identical protein binding"/>
    <property type="evidence" value="ECO:0007669"/>
    <property type="project" value="EnsemblFungi"/>
</dbReference>
<gene>
    <name evidence="2" type="ORF">BABINDRAFT_159949</name>
</gene>
<dbReference type="GeneID" id="30145828"/>
<evidence type="ECO:0000313" key="3">
    <source>
        <dbReference type="Proteomes" id="UP000094336"/>
    </source>
</evidence>
<proteinExistence type="predicted"/>
<reference evidence="3" key="1">
    <citation type="submission" date="2016-05" db="EMBL/GenBank/DDBJ databases">
        <title>Comparative genomics of biotechnologically important yeasts.</title>
        <authorList>
            <consortium name="DOE Joint Genome Institute"/>
            <person name="Riley R."/>
            <person name="Haridas S."/>
            <person name="Wolfe K.H."/>
            <person name="Lopes M.R."/>
            <person name="Hittinger C.T."/>
            <person name="Goker M."/>
            <person name="Salamov A."/>
            <person name="Wisecaver J."/>
            <person name="Long T.M."/>
            <person name="Aerts A.L."/>
            <person name="Barry K."/>
            <person name="Choi C."/>
            <person name="Clum A."/>
            <person name="Coughlan A.Y."/>
            <person name="Deshpande S."/>
            <person name="Douglass A.P."/>
            <person name="Hanson S.J."/>
            <person name="Klenk H.-P."/>
            <person name="Labutti K."/>
            <person name="Lapidus A."/>
            <person name="Lindquist E."/>
            <person name="Lipzen A."/>
            <person name="Meier-Kolthoff J.P."/>
            <person name="Ohm R.A."/>
            <person name="Otillar R.P."/>
            <person name="Pangilinan J."/>
            <person name="Peng Y."/>
            <person name="Rokas A."/>
            <person name="Rosa C.A."/>
            <person name="Scheuner C."/>
            <person name="Sibirny A.A."/>
            <person name="Slot J.C."/>
            <person name="Stielow J.B."/>
            <person name="Sun H."/>
            <person name="Kurtzman C.P."/>
            <person name="Blackwell M."/>
            <person name="Grigoriev I.V."/>
            <person name="Jeffries T.W."/>
        </authorList>
    </citation>
    <scope>NUCLEOTIDE SEQUENCE [LARGE SCALE GENOMIC DNA]</scope>
    <source>
        <strain evidence="3">NRRL Y-12698</strain>
    </source>
</reference>
<dbReference type="EMBL" id="KV454427">
    <property type="protein sequence ID" value="ODQ81692.1"/>
    <property type="molecule type" value="Genomic_DNA"/>
</dbReference>
<feature type="region of interest" description="Disordered" evidence="1">
    <location>
        <begin position="184"/>
        <end position="207"/>
    </location>
</feature>
<dbReference type="Gene3D" id="6.10.140.1230">
    <property type="match status" value="1"/>
</dbReference>
<organism evidence="2 3">
    <name type="scientific">Babjeviella inositovora NRRL Y-12698</name>
    <dbReference type="NCBI Taxonomy" id="984486"/>
    <lineage>
        <taxon>Eukaryota</taxon>
        <taxon>Fungi</taxon>
        <taxon>Dikarya</taxon>
        <taxon>Ascomycota</taxon>
        <taxon>Saccharomycotina</taxon>
        <taxon>Pichiomycetes</taxon>
        <taxon>Serinales incertae sedis</taxon>
        <taxon>Babjeviella</taxon>
    </lineage>
</organism>
<dbReference type="RefSeq" id="XP_018987020.1">
    <property type="nucleotide sequence ID" value="XM_019127975.1"/>
</dbReference>
<dbReference type="OrthoDB" id="2329734at2759"/>
<evidence type="ECO:0000256" key="1">
    <source>
        <dbReference type="SAM" id="MobiDB-lite"/>
    </source>
</evidence>
<dbReference type="GO" id="GO:1904669">
    <property type="term" value="P:ATP export"/>
    <property type="evidence" value="ECO:0007669"/>
    <property type="project" value="EnsemblFungi"/>
</dbReference>
<protein>
    <recommendedName>
        <fullName evidence="4">Vacuolar protein-sorting-associated protein 24</fullName>
    </recommendedName>
</protein>
<dbReference type="GO" id="GO:0070676">
    <property type="term" value="P:intralumenal vesicle formation"/>
    <property type="evidence" value="ECO:0007669"/>
    <property type="project" value="EnsemblFungi"/>
</dbReference>
<dbReference type="AlphaFoldDB" id="A0A1E3QX88"/>
<accession>A0A1E3QX88</accession>
<dbReference type="InterPro" id="IPR005024">
    <property type="entry name" value="Snf7_fam"/>
</dbReference>
<evidence type="ECO:0000313" key="2">
    <source>
        <dbReference type="EMBL" id="ODQ81692.1"/>
    </source>
</evidence>
<feature type="compositionally biased region" description="Acidic residues" evidence="1">
    <location>
        <begin position="198"/>
        <end position="207"/>
    </location>
</feature>
<sequence length="222" mass="25479">MDYVKKAIWGPDPKEQLRSCNTLIRKNKRQLDRELATFPRLEKQTEALIKQHAKKGDTRTVRMFARELLLIRNQKSRMLKSKAQLESIGMKVNEQFAAQKIQKTMVDSTVIMRDVNQLIHIPALSNTMRELERELMKSGVINEMVDDQMDMMNDEEEEEANEEEINAVIDKIVAGVMGDKLDKVAGAPSTELGHAEEEPADTVDEDQEALNEMRERLRALQS</sequence>
<dbReference type="Pfam" id="PF03357">
    <property type="entry name" value="Snf7"/>
    <property type="match status" value="1"/>
</dbReference>
<dbReference type="Proteomes" id="UP000094336">
    <property type="component" value="Unassembled WGS sequence"/>
</dbReference>
<dbReference type="PANTHER" id="PTHR10476">
    <property type="entry name" value="CHARGED MULTIVESICULAR BODY PROTEIN"/>
    <property type="match status" value="1"/>
</dbReference>
<dbReference type="GO" id="GO:0043328">
    <property type="term" value="P:protein transport to vacuole involved in ubiquitin-dependent protein catabolic process via the multivesicular body sorting pathway"/>
    <property type="evidence" value="ECO:0007669"/>
    <property type="project" value="EnsemblFungi"/>
</dbReference>
<dbReference type="GO" id="GO:0000815">
    <property type="term" value="C:ESCRT III complex"/>
    <property type="evidence" value="ECO:0007669"/>
    <property type="project" value="EnsemblFungi"/>
</dbReference>
<evidence type="ECO:0008006" key="4">
    <source>
        <dbReference type="Google" id="ProtNLM"/>
    </source>
</evidence>